<reference evidence="1 2" key="1">
    <citation type="submission" date="2019-08" db="EMBL/GenBank/DDBJ databases">
        <title>Whole genome of Aphis craccivora.</title>
        <authorList>
            <person name="Voronova N.V."/>
            <person name="Shulinski R.S."/>
            <person name="Bandarenka Y.V."/>
            <person name="Zhorov D.G."/>
            <person name="Warner D."/>
        </authorList>
    </citation>
    <scope>NUCLEOTIDE SEQUENCE [LARGE SCALE GENOMIC DNA]</scope>
    <source>
        <strain evidence="1">180601</strain>
        <tissue evidence="1">Whole Body</tissue>
    </source>
</reference>
<keyword evidence="1" id="KW-0347">Helicase</keyword>
<keyword evidence="1" id="KW-0378">Hydrolase</keyword>
<evidence type="ECO:0000313" key="1">
    <source>
        <dbReference type="EMBL" id="KAF0713869.1"/>
    </source>
</evidence>
<keyword evidence="1" id="KW-0067">ATP-binding</keyword>
<protein>
    <submittedName>
        <fullName evidence="1">ATP-dependent DNA helicase PIF6-like</fullName>
    </submittedName>
</protein>
<proteinExistence type="predicted"/>
<keyword evidence="1" id="KW-0547">Nucleotide-binding</keyword>
<sequence>MLLRNLIPPKLCNGTRLRVKTLHRNVIEVTIFPGCGMGETVFLIRIPLIPSDYVTNMRLGIHTIVTIMPRNNMHK</sequence>
<evidence type="ECO:0000313" key="2">
    <source>
        <dbReference type="Proteomes" id="UP000478052"/>
    </source>
</evidence>
<comment type="caution">
    <text evidence="1">The sequence shown here is derived from an EMBL/GenBank/DDBJ whole genome shotgun (WGS) entry which is preliminary data.</text>
</comment>
<dbReference type="EMBL" id="VUJU01010548">
    <property type="protein sequence ID" value="KAF0713869.1"/>
    <property type="molecule type" value="Genomic_DNA"/>
</dbReference>
<gene>
    <name evidence="1" type="ORF">FWK35_00029092</name>
</gene>
<name>A0A6G0VY54_APHCR</name>
<dbReference type="OrthoDB" id="6579077at2759"/>
<dbReference type="AlphaFoldDB" id="A0A6G0VY54"/>
<dbReference type="Proteomes" id="UP000478052">
    <property type="component" value="Unassembled WGS sequence"/>
</dbReference>
<organism evidence="1 2">
    <name type="scientific">Aphis craccivora</name>
    <name type="common">Cowpea aphid</name>
    <dbReference type="NCBI Taxonomy" id="307492"/>
    <lineage>
        <taxon>Eukaryota</taxon>
        <taxon>Metazoa</taxon>
        <taxon>Ecdysozoa</taxon>
        <taxon>Arthropoda</taxon>
        <taxon>Hexapoda</taxon>
        <taxon>Insecta</taxon>
        <taxon>Pterygota</taxon>
        <taxon>Neoptera</taxon>
        <taxon>Paraneoptera</taxon>
        <taxon>Hemiptera</taxon>
        <taxon>Sternorrhyncha</taxon>
        <taxon>Aphidomorpha</taxon>
        <taxon>Aphidoidea</taxon>
        <taxon>Aphididae</taxon>
        <taxon>Aphidini</taxon>
        <taxon>Aphis</taxon>
        <taxon>Aphis</taxon>
    </lineage>
</organism>
<accession>A0A6G0VY54</accession>
<keyword evidence="2" id="KW-1185">Reference proteome</keyword>
<dbReference type="GO" id="GO:0004386">
    <property type="term" value="F:helicase activity"/>
    <property type="evidence" value="ECO:0007669"/>
    <property type="project" value="UniProtKB-KW"/>
</dbReference>